<evidence type="ECO:0000256" key="2">
    <source>
        <dbReference type="ARBA" id="ARBA00003215"/>
    </source>
</evidence>
<gene>
    <name evidence="12" type="ORF">SAMN04487884_113105</name>
</gene>
<keyword evidence="6" id="KW-0378">Hydrolase</keyword>
<evidence type="ECO:0000256" key="3">
    <source>
        <dbReference type="ARBA" id="ARBA00007353"/>
    </source>
</evidence>
<dbReference type="RefSeq" id="WP_074756433.1">
    <property type="nucleotide sequence ID" value="NZ_FOGJ01000013.1"/>
</dbReference>
<evidence type="ECO:0000256" key="9">
    <source>
        <dbReference type="ARBA" id="ARBA00048968"/>
    </source>
</evidence>
<dbReference type="Proteomes" id="UP000182584">
    <property type="component" value="Unassembled WGS sequence"/>
</dbReference>
<evidence type="ECO:0000256" key="7">
    <source>
        <dbReference type="ARBA" id="ARBA00022833"/>
    </source>
</evidence>
<comment type="catalytic activity">
    <reaction evidence="1">
        <text>inosine + phosphate = alpha-D-ribose 1-phosphate + hypoxanthine</text>
        <dbReference type="Rhea" id="RHEA:27646"/>
        <dbReference type="ChEBI" id="CHEBI:17368"/>
        <dbReference type="ChEBI" id="CHEBI:17596"/>
        <dbReference type="ChEBI" id="CHEBI:43474"/>
        <dbReference type="ChEBI" id="CHEBI:57720"/>
        <dbReference type="EC" id="2.4.2.1"/>
    </reaction>
    <physiologicalReaction direction="left-to-right" evidence="1">
        <dbReference type="Rhea" id="RHEA:27647"/>
    </physiologicalReaction>
</comment>
<dbReference type="SUPFAM" id="SSF64438">
    <property type="entry name" value="CNF1/YfiH-like putative cysteine hydrolases"/>
    <property type="match status" value="1"/>
</dbReference>
<evidence type="ECO:0000313" key="13">
    <source>
        <dbReference type="Proteomes" id="UP000182584"/>
    </source>
</evidence>
<evidence type="ECO:0000256" key="8">
    <source>
        <dbReference type="ARBA" id="ARBA00047989"/>
    </source>
</evidence>
<dbReference type="InterPro" id="IPR038371">
    <property type="entry name" value="Cu_polyphenol_OxRdtase_sf"/>
</dbReference>
<keyword evidence="4" id="KW-0808">Transferase</keyword>
<dbReference type="EMBL" id="FOGJ01000013">
    <property type="protein sequence ID" value="SER91331.1"/>
    <property type="molecule type" value="Genomic_DNA"/>
</dbReference>
<evidence type="ECO:0000256" key="11">
    <source>
        <dbReference type="RuleBase" id="RU361274"/>
    </source>
</evidence>
<dbReference type="NCBIfam" id="TIGR00726">
    <property type="entry name" value="peptidoglycan editing factor PgeF"/>
    <property type="match status" value="1"/>
</dbReference>
<dbReference type="GO" id="GO:0016787">
    <property type="term" value="F:hydrolase activity"/>
    <property type="evidence" value="ECO:0007669"/>
    <property type="project" value="UniProtKB-KW"/>
</dbReference>
<name>A0A1H9T2G2_BUTFI</name>
<comment type="catalytic activity">
    <reaction evidence="9">
        <text>adenosine + phosphate = alpha-D-ribose 1-phosphate + adenine</text>
        <dbReference type="Rhea" id="RHEA:27642"/>
        <dbReference type="ChEBI" id="CHEBI:16335"/>
        <dbReference type="ChEBI" id="CHEBI:16708"/>
        <dbReference type="ChEBI" id="CHEBI:43474"/>
        <dbReference type="ChEBI" id="CHEBI:57720"/>
        <dbReference type="EC" id="2.4.2.1"/>
    </reaction>
    <physiologicalReaction direction="left-to-right" evidence="9">
        <dbReference type="Rhea" id="RHEA:27643"/>
    </physiologicalReaction>
</comment>
<dbReference type="CDD" id="cd16833">
    <property type="entry name" value="YfiH"/>
    <property type="match status" value="1"/>
</dbReference>
<evidence type="ECO:0000313" key="12">
    <source>
        <dbReference type="EMBL" id="SER91331.1"/>
    </source>
</evidence>
<accession>A0A1H9T2G2</accession>
<organism evidence="12 13">
    <name type="scientific">Butyrivibrio fibrisolvens</name>
    <dbReference type="NCBI Taxonomy" id="831"/>
    <lineage>
        <taxon>Bacteria</taxon>
        <taxon>Bacillati</taxon>
        <taxon>Bacillota</taxon>
        <taxon>Clostridia</taxon>
        <taxon>Lachnospirales</taxon>
        <taxon>Lachnospiraceae</taxon>
        <taxon>Butyrivibrio</taxon>
    </lineage>
</organism>
<evidence type="ECO:0000256" key="1">
    <source>
        <dbReference type="ARBA" id="ARBA00000553"/>
    </source>
</evidence>
<sequence>MNIVRKGTTQVVQQNKHENEMEYLTFPSITATGIVSHAFSTRIGGASKGYFGEANYSFTRGDVREDVEENYRRMAQILGYGRSLEHFVTTFQTHTSNVRVITADDMGKGVIKERDYVDVDGMITNIPGIILTTFHADCPPIYFVDPVKRAIGLSHSGWKGTVSRIGRSTVEAMTREYGSNPSDIICAVGPSICVDCYEVSGDVADKFIDEFGIKDVPEYIPDGDSAGHIVYRKSGGKYQLNLWEAIRHTLIEAGVKPENIEITDICTHCNPDYLFSHRTAGEKRGNLAAFLVLN</sequence>
<dbReference type="Pfam" id="PF02578">
    <property type="entry name" value="Cu-oxidase_4"/>
    <property type="match status" value="1"/>
</dbReference>
<comment type="catalytic activity">
    <reaction evidence="10">
        <text>S-methyl-5'-thioadenosine + phosphate = 5-(methylsulfanyl)-alpha-D-ribose 1-phosphate + adenine</text>
        <dbReference type="Rhea" id="RHEA:11852"/>
        <dbReference type="ChEBI" id="CHEBI:16708"/>
        <dbReference type="ChEBI" id="CHEBI:17509"/>
        <dbReference type="ChEBI" id="CHEBI:43474"/>
        <dbReference type="ChEBI" id="CHEBI:58533"/>
        <dbReference type="EC" id="2.4.2.28"/>
    </reaction>
    <physiologicalReaction direction="left-to-right" evidence="10">
        <dbReference type="Rhea" id="RHEA:11853"/>
    </physiologicalReaction>
</comment>
<dbReference type="GO" id="GO:0017061">
    <property type="term" value="F:S-methyl-5-thioadenosine phosphorylase activity"/>
    <property type="evidence" value="ECO:0007669"/>
    <property type="project" value="UniProtKB-EC"/>
</dbReference>
<comment type="similarity">
    <text evidence="3 11">Belongs to the purine nucleoside phosphorylase YfiH/LACC1 family.</text>
</comment>
<dbReference type="eggNOG" id="COG1496">
    <property type="taxonomic scope" value="Bacteria"/>
</dbReference>
<proteinExistence type="inferred from homology"/>
<evidence type="ECO:0000256" key="5">
    <source>
        <dbReference type="ARBA" id="ARBA00022723"/>
    </source>
</evidence>
<dbReference type="Gene3D" id="3.60.140.10">
    <property type="entry name" value="CNF1/YfiH-like putative cysteine hydrolases"/>
    <property type="match status" value="1"/>
</dbReference>
<comment type="catalytic activity">
    <reaction evidence="8">
        <text>adenosine + H2O + H(+) = inosine + NH4(+)</text>
        <dbReference type="Rhea" id="RHEA:24408"/>
        <dbReference type="ChEBI" id="CHEBI:15377"/>
        <dbReference type="ChEBI" id="CHEBI:15378"/>
        <dbReference type="ChEBI" id="CHEBI:16335"/>
        <dbReference type="ChEBI" id="CHEBI:17596"/>
        <dbReference type="ChEBI" id="CHEBI:28938"/>
        <dbReference type="EC" id="3.5.4.4"/>
    </reaction>
    <physiologicalReaction direction="left-to-right" evidence="8">
        <dbReference type="Rhea" id="RHEA:24409"/>
    </physiologicalReaction>
</comment>
<dbReference type="InterPro" id="IPR003730">
    <property type="entry name" value="Cu_polyphenol_OxRdtase"/>
</dbReference>
<dbReference type="OrthoDB" id="4279at2"/>
<dbReference type="PANTHER" id="PTHR30616:SF2">
    <property type="entry name" value="PURINE NUCLEOSIDE PHOSPHORYLASE LACC1"/>
    <property type="match status" value="1"/>
</dbReference>
<protein>
    <recommendedName>
        <fullName evidence="11">Purine nucleoside phosphorylase</fullName>
    </recommendedName>
</protein>
<comment type="function">
    <text evidence="2">Purine nucleoside enzyme that catalyzes the phosphorolysis of adenosine and inosine nucleosides, yielding D-ribose 1-phosphate and the respective free bases, adenine and hypoxanthine. Also catalyzes the phosphorolysis of S-methyl-5'-thioadenosine into adenine and S-methyl-5-thio-alpha-D-ribose 1-phosphate. Also has adenosine deaminase activity.</text>
</comment>
<dbReference type="InterPro" id="IPR011324">
    <property type="entry name" value="Cytotoxic_necrot_fac-like_cat"/>
</dbReference>
<dbReference type="GO" id="GO:0005507">
    <property type="term" value="F:copper ion binding"/>
    <property type="evidence" value="ECO:0007669"/>
    <property type="project" value="TreeGrafter"/>
</dbReference>
<keyword evidence="7" id="KW-0862">Zinc</keyword>
<keyword evidence="5" id="KW-0479">Metal-binding</keyword>
<evidence type="ECO:0000256" key="10">
    <source>
        <dbReference type="ARBA" id="ARBA00049893"/>
    </source>
</evidence>
<dbReference type="PANTHER" id="PTHR30616">
    <property type="entry name" value="UNCHARACTERIZED PROTEIN YFIH"/>
    <property type="match status" value="1"/>
</dbReference>
<evidence type="ECO:0000256" key="4">
    <source>
        <dbReference type="ARBA" id="ARBA00022679"/>
    </source>
</evidence>
<evidence type="ECO:0000256" key="6">
    <source>
        <dbReference type="ARBA" id="ARBA00022801"/>
    </source>
</evidence>
<dbReference type="AlphaFoldDB" id="A0A1H9T2G2"/>
<reference evidence="12 13" key="1">
    <citation type="submission" date="2016-10" db="EMBL/GenBank/DDBJ databases">
        <authorList>
            <person name="de Groot N.N."/>
        </authorList>
    </citation>
    <scope>NUCLEOTIDE SEQUENCE [LARGE SCALE GENOMIC DNA]</scope>
    <source>
        <strain evidence="12 13">AR40</strain>
    </source>
</reference>